<dbReference type="AlphaFoldDB" id="A0AAP4U1P4"/>
<reference evidence="4" key="2">
    <citation type="submission" date="2023-07" db="EMBL/GenBank/DDBJ databases">
        <title>Genome content predicts the carbon catabolic preferences of heterotrophic bacteria.</title>
        <authorList>
            <person name="Gralka M."/>
        </authorList>
    </citation>
    <scope>NUCLEOTIDE SEQUENCE</scope>
    <source>
        <strain evidence="4">C2R13</strain>
    </source>
</reference>
<dbReference type="InterPro" id="IPR018638">
    <property type="entry name" value="DUF2061_membrane"/>
</dbReference>
<dbReference type="GeneID" id="97325464"/>
<dbReference type="EMBL" id="JASCSA010000002">
    <property type="protein sequence ID" value="MDI5883421.1"/>
    <property type="molecule type" value="Genomic_DNA"/>
</dbReference>
<keyword evidence="6" id="KW-1185">Reference proteome</keyword>
<feature type="domain" description="DUF2061" evidence="2">
    <location>
        <begin position="1"/>
        <end position="52"/>
    </location>
</feature>
<keyword evidence="1" id="KW-1133">Transmembrane helix</keyword>
<reference evidence="6" key="3">
    <citation type="submission" date="2023-07" db="EMBL/GenBank/DDBJ databases">
        <title>Genome-based characterization of strain KMM 296 and proposal for reclassification of Cobetia litoralis and Cobetia pacifica, and emended description of the species Cobetia amphilecti and Cobetia marina.</title>
        <authorList>
            <person name="Balabanova L."/>
            <person name="Nedashkovskaya O."/>
        </authorList>
    </citation>
    <scope>NUCLEOTIDE SEQUENCE [LARGE SCALE GENOMIC DNA]</scope>
    <source>
        <strain evidence="6">NRIC 0815</strain>
    </source>
</reference>
<organism evidence="4 5">
    <name type="scientific">Cobetia amphilecti</name>
    <dbReference type="NCBI Taxonomy" id="1055104"/>
    <lineage>
        <taxon>Bacteria</taxon>
        <taxon>Pseudomonadati</taxon>
        <taxon>Pseudomonadota</taxon>
        <taxon>Gammaproteobacteria</taxon>
        <taxon>Oceanospirillales</taxon>
        <taxon>Halomonadaceae</taxon>
        <taxon>Cobetia</taxon>
    </lineage>
</organism>
<keyword evidence="1" id="KW-0812">Transmembrane</keyword>
<sequence length="79" mass="8460">MIKTLTFASMHFSIAFGVTYLLTGDIVVGGLVAIVEPAVNTVAFFFHEKVWNRVTARRQQAAESEANSRNAMSGAALAG</sequence>
<name>A0AAP4U1P4_9GAMM</name>
<reference evidence="3" key="4">
    <citation type="submission" date="2024-05" db="EMBL/GenBank/DDBJ databases">
        <title>Genome-based characterization of strain KMM 296 and proposal for reclassification of Cobetia litoralis and Cobetia pacifica, and emended description of the species Cobetia amphilecti and Cobetia marina.</title>
        <authorList>
            <person name="Balabanova L."/>
            <person name="Nedashkovskaya O."/>
        </authorList>
    </citation>
    <scope>NUCLEOTIDE SEQUENCE</scope>
    <source>
        <strain evidence="3">NRIC 0815</strain>
    </source>
</reference>
<protein>
    <submittedName>
        <fullName evidence="4">DUF2061 domain-containing protein</fullName>
    </submittedName>
</protein>
<comment type="caution">
    <text evidence="4">The sequence shown here is derived from an EMBL/GenBank/DDBJ whole genome shotgun (WGS) entry which is preliminary data.</text>
</comment>
<accession>A0AAP4U1P4</accession>
<dbReference type="EMBL" id="JAUORK010000011">
    <property type="protein sequence ID" value="MDO6672438.1"/>
    <property type="molecule type" value="Genomic_DNA"/>
</dbReference>
<dbReference type="RefSeq" id="WP_043331997.1">
    <property type="nucleotide sequence ID" value="NZ_CP084115.1"/>
</dbReference>
<proteinExistence type="predicted"/>
<keyword evidence="1" id="KW-0472">Membrane</keyword>
<dbReference type="Proteomes" id="UP001170481">
    <property type="component" value="Unassembled WGS sequence"/>
</dbReference>
<evidence type="ECO:0000313" key="4">
    <source>
        <dbReference type="EMBL" id="MDO6672438.1"/>
    </source>
</evidence>
<evidence type="ECO:0000313" key="6">
    <source>
        <dbReference type="Proteomes" id="UP001229025"/>
    </source>
</evidence>
<gene>
    <name evidence="4" type="ORF">Q4535_09935</name>
    <name evidence="3" type="ORF">QLT01_03500</name>
</gene>
<evidence type="ECO:0000259" key="2">
    <source>
        <dbReference type="Pfam" id="PF09834"/>
    </source>
</evidence>
<evidence type="ECO:0000256" key="1">
    <source>
        <dbReference type="SAM" id="Phobius"/>
    </source>
</evidence>
<dbReference type="Proteomes" id="UP001229025">
    <property type="component" value="Unassembled WGS sequence"/>
</dbReference>
<evidence type="ECO:0000313" key="3">
    <source>
        <dbReference type="EMBL" id="MDI5883421.1"/>
    </source>
</evidence>
<reference evidence="3" key="1">
    <citation type="submission" date="2023-04" db="EMBL/GenBank/DDBJ databases">
        <authorList>
            <person name="Otstavnykh N."/>
            <person name="Seitkalieva A."/>
            <person name="Bystritskaya E."/>
        </authorList>
    </citation>
    <scope>NUCLEOTIDE SEQUENCE</scope>
    <source>
        <strain evidence="3">NRIC 0815</strain>
    </source>
</reference>
<evidence type="ECO:0000313" key="5">
    <source>
        <dbReference type="Proteomes" id="UP001170481"/>
    </source>
</evidence>
<feature type="transmembrane region" description="Helical" evidence="1">
    <location>
        <begin position="12"/>
        <end position="35"/>
    </location>
</feature>
<dbReference type="Pfam" id="PF09834">
    <property type="entry name" value="DUF2061"/>
    <property type="match status" value="1"/>
</dbReference>